<dbReference type="EMBL" id="JAPZBO010000007">
    <property type="protein sequence ID" value="KAJ5311287.1"/>
    <property type="molecule type" value="Genomic_DNA"/>
</dbReference>
<organism evidence="1 2">
    <name type="scientific">Penicillium atrosanguineum</name>
    <dbReference type="NCBI Taxonomy" id="1132637"/>
    <lineage>
        <taxon>Eukaryota</taxon>
        <taxon>Fungi</taxon>
        <taxon>Dikarya</taxon>
        <taxon>Ascomycota</taxon>
        <taxon>Pezizomycotina</taxon>
        <taxon>Eurotiomycetes</taxon>
        <taxon>Eurotiomycetidae</taxon>
        <taxon>Eurotiales</taxon>
        <taxon>Aspergillaceae</taxon>
        <taxon>Penicillium</taxon>
    </lineage>
</organism>
<evidence type="ECO:0000313" key="1">
    <source>
        <dbReference type="EMBL" id="KAJ5311287.1"/>
    </source>
</evidence>
<dbReference type="Proteomes" id="UP001147746">
    <property type="component" value="Unassembled WGS sequence"/>
</dbReference>
<protein>
    <submittedName>
        <fullName evidence="1">Uncharacterized protein</fullName>
    </submittedName>
</protein>
<evidence type="ECO:0000313" key="2">
    <source>
        <dbReference type="Proteomes" id="UP001147746"/>
    </source>
</evidence>
<reference evidence="1" key="1">
    <citation type="submission" date="2022-12" db="EMBL/GenBank/DDBJ databases">
        <authorList>
            <person name="Petersen C."/>
        </authorList>
    </citation>
    <scope>NUCLEOTIDE SEQUENCE</scope>
    <source>
        <strain evidence="1">IBT 21472</strain>
    </source>
</reference>
<sequence length="60" mass="6602">MLTILDNKNELWFTTGSVFLANFTPGNYKVDDARPPPIYRPNEGCPNLNAAFSDLEANAG</sequence>
<keyword evidence="2" id="KW-1185">Reference proteome</keyword>
<accession>A0A9W9HDQ9</accession>
<name>A0A9W9HDQ9_9EURO</name>
<reference evidence="1" key="2">
    <citation type="journal article" date="2023" name="IMA Fungus">
        <title>Comparative genomic study of the Penicillium genus elucidates a diverse pangenome and 15 lateral gene transfer events.</title>
        <authorList>
            <person name="Petersen C."/>
            <person name="Sorensen T."/>
            <person name="Nielsen M.R."/>
            <person name="Sondergaard T.E."/>
            <person name="Sorensen J.L."/>
            <person name="Fitzpatrick D.A."/>
            <person name="Frisvad J.C."/>
            <person name="Nielsen K.L."/>
        </authorList>
    </citation>
    <scope>NUCLEOTIDE SEQUENCE</scope>
    <source>
        <strain evidence="1">IBT 21472</strain>
    </source>
</reference>
<gene>
    <name evidence="1" type="ORF">N7476_007147</name>
</gene>
<comment type="caution">
    <text evidence="1">The sequence shown here is derived from an EMBL/GenBank/DDBJ whole genome shotgun (WGS) entry which is preliminary data.</text>
</comment>
<proteinExistence type="predicted"/>
<dbReference type="AlphaFoldDB" id="A0A9W9HDQ9"/>